<dbReference type="EMBL" id="LGRX02001381">
    <property type="protein sequence ID" value="KAK3286242.1"/>
    <property type="molecule type" value="Genomic_DNA"/>
</dbReference>
<dbReference type="PANTHER" id="PTHR31308:SF3">
    <property type="entry name" value="ENDOGLYCOCERAMIDASE"/>
    <property type="match status" value="1"/>
</dbReference>
<keyword evidence="5" id="KW-0732">Signal</keyword>
<proteinExistence type="inferred from homology"/>
<keyword evidence="2 4" id="KW-0378">Hydrolase</keyword>
<keyword evidence="3 4" id="KW-0326">Glycosidase</keyword>
<dbReference type="PANTHER" id="PTHR31308">
    <property type="match status" value="1"/>
</dbReference>
<dbReference type="InterPro" id="IPR018087">
    <property type="entry name" value="Glyco_hydro_5_CS"/>
</dbReference>
<sequence>MLAAIYVFLLVAPAAHASAALSKITLRLRDGGHRVMVDNFGRERQFHGTNVIVKGSPWLPARDAFDPRNSLVAYDFELMQAAGMNVIRLGVMWPGVEPVRGQYNETYLQIMTEIAAEAATYGIYTLADMHQDALSERFCGEGIPRWASQPNDIVPFPLPFSRKPFGTSWNGFPTRQECSTVSWSEVQFAPAATSAYQRLYDNSHDGLTDSWGKFWAKVASAFGGAPELLGLELINEPNIGNPWTNPTRMIPDVGERVLQRAYDRLMEHIRPVAQDALVFFAGPTWMRTGNWFVDALPLGFTHAPGGAEYANRSVSAFHYYEGPQEKGRTAEYIAQQLRDAQKLQTGLFLTETGGGSSKEFANWTSFEHAAPSAEAKGVSWAIHGWKQYCTETAESLNSSSQEAAFGACKTGVSTGPWTADGKVDPSLLVRQSRPYVPAIAGNFSSHHYNDTTRTMTFSFLMDSTIPAPTVVSLPTIIYPQGYDITVDPRGAVLVGEKSAASPLVDLTPGTATAFGMTVTITVTPKARHSL</sequence>
<dbReference type="Proteomes" id="UP001190700">
    <property type="component" value="Unassembled WGS sequence"/>
</dbReference>
<evidence type="ECO:0000259" key="7">
    <source>
        <dbReference type="Pfam" id="PF18564"/>
    </source>
</evidence>
<evidence type="ECO:0000313" key="9">
    <source>
        <dbReference type="Proteomes" id="UP001190700"/>
    </source>
</evidence>
<dbReference type="InterPro" id="IPR017853">
    <property type="entry name" value="GH"/>
</dbReference>
<evidence type="ECO:0000256" key="4">
    <source>
        <dbReference type="RuleBase" id="RU361153"/>
    </source>
</evidence>
<evidence type="ECO:0000256" key="1">
    <source>
        <dbReference type="ARBA" id="ARBA00005641"/>
    </source>
</evidence>
<dbReference type="Pfam" id="PF18564">
    <property type="entry name" value="Glyco_hydro_5_C"/>
    <property type="match status" value="1"/>
</dbReference>
<feature type="signal peptide" evidence="5">
    <location>
        <begin position="1"/>
        <end position="17"/>
    </location>
</feature>
<dbReference type="Gene3D" id="2.60.40.1180">
    <property type="entry name" value="Golgi alpha-mannosidase II"/>
    <property type="match status" value="1"/>
</dbReference>
<evidence type="ECO:0008006" key="10">
    <source>
        <dbReference type="Google" id="ProtNLM"/>
    </source>
</evidence>
<dbReference type="InterPro" id="IPR041036">
    <property type="entry name" value="GH5_C"/>
</dbReference>
<dbReference type="SUPFAM" id="SSF51445">
    <property type="entry name" value="(Trans)glycosidases"/>
    <property type="match status" value="1"/>
</dbReference>
<evidence type="ECO:0000256" key="3">
    <source>
        <dbReference type="ARBA" id="ARBA00023295"/>
    </source>
</evidence>
<dbReference type="InterPro" id="IPR052066">
    <property type="entry name" value="Glycosphingolipid_Hydrolases"/>
</dbReference>
<dbReference type="AlphaFoldDB" id="A0AAE0GXX3"/>
<dbReference type="Pfam" id="PF00150">
    <property type="entry name" value="Cellulase"/>
    <property type="match status" value="1"/>
</dbReference>
<dbReference type="Gene3D" id="3.20.20.80">
    <property type="entry name" value="Glycosidases"/>
    <property type="match status" value="1"/>
</dbReference>
<organism evidence="8 9">
    <name type="scientific">Cymbomonas tetramitiformis</name>
    <dbReference type="NCBI Taxonomy" id="36881"/>
    <lineage>
        <taxon>Eukaryota</taxon>
        <taxon>Viridiplantae</taxon>
        <taxon>Chlorophyta</taxon>
        <taxon>Pyramimonadophyceae</taxon>
        <taxon>Pyramimonadales</taxon>
        <taxon>Pyramimonadaceae</taxon>
        <taxon>Cymbomonas</taxon>
    </lineage>
</organism>
<protein>
    <recommendedName>
        <fullName evidence="10">Endoglycoceramidase</fullName>
    </recommendedName>
</protein>
<dbReference type="GO" id="GO:0004553">
    <property type="term" value="F:hydrolase activity, hydrolyzing O-glycosyl compounds"/>
    <property type="evidence" value="ECO:0007669"/>
    <property type="project" value="InterPro"/>
</dbReference>
<dbReference type="GO" id="GO:0016042">
    <property type="term" value="P:lipid catabolic process"/>
    <property type="evidence" value="ECO:0007669"/>
    <property type="project" value="UniProtKB-ARBA"/>
</dbReference>
<feature type="domain" description="Glycoside hydrolase family 5 C-terminal" evidence="7">
    <location>
        <begin position="433"/>
        <end position="494"/>
    </location>
</feature>
<keyword evidence="9" id="KW-1185">Reference proteome</keyword>
<dbReference type="InterPro" id="IPR013780">
    <property type="entry name" value="Glyco_hydro_b"/>
</dbReference>
<dbReference type="GO" id="GO:1901136">
    <property type="term" value="P:carbohydrate derivative catabolic process"/>
    <property type="evidence" value="ECO:0007669"/>
    <property type="project" value="UniProtKB-ARBA"/>
</dbReference>
<dbReference type="GO" id="GO:0000272">
    <property type="term" value="P:polysaccharide catabolic process"/>
    <property type="evidence" value="ECO:0007669"/>
    <property type="project" value="InterPro"/>
</dbReference>
<gene>
    <name evidence="8" type="ORF">CYMTET_6190</name>
</gene>
<feature type="chain" id="PRO_5042118746" description="Endoglycoceramidase" evidence="5">
    <location>
        <begin position="18"/>
        <end position="530"/>
    </location>
</feature>
<dbReference type="PROSITE" id="PS00659">
    <property type="entry name" value="GLYCOSYL_HYDROL_F5"/>
    <property type="match status" value="1"/>
</dbReference>
<evidence type="ECO:0000256" key="5">
    <source>
        <dbReference type="SAM" id="SignalP"/>
    </source>
</evidence>
<accession>A0AAE0GXX3</accession>
<feature type="domain" description="Glycoside hydrolase family 5" evidence="6">
    <location>
        <begin position="76"/>
        <end position="386"/>
    </location>
</feature>
<evidence type="ECO:0000313" key="8">
    <source>
        <dbReference type="EMBL" id="KAK3286242.1"/>
    </source>
</evidence>
<dbReference type="InterPro" id="IPR001547">
    <property type="entry name" value="Glyco_hydro_5"/>
</dbReference>
<evidence type="ECO:0000259" key="6">
    <source>
        <dbReference type="Pfam" id="PF00150"/>
    </source>
</evidence>
<reference evidence="8 9" key="1">
    <citation type="journal article" date="2015" name="Genome Biol. Evol.">
        <title>Comparative Genomics of a Bacterivorous Green Alga Reveals Evolutionary Causalities and Consequences of Phago-Mixotrophic Mode of Nutrition.</title>
        <authorList>
            <person name="Burns J.A."/>
            <person name="Paasch A."/>
            <person name="Narechania A."/>
            <person name="Kim E."/>
        </authorList>
    </citation>
    <scope>NUCLEOTIDE SEQUENCE [LARGE SCALE GENOMIC DNA]</scope>
    <source>
        <strain evidence="8 9">PLY_AMNH</strain>
    </source>
</reference>
<comment type="similarity">
    <text evidence="1 4">Belongs to the glycosyl hydrolase 5 (cellulase A) family.</text>
</comment>
<evidence type="ECO:0000256" key="2">
    <source>
        <dbReference type="ARBA" id="ARBA00022801"/>
    </source>
</evidence>
<comment type="caution">
    <text evidence="8">The sequence shown here is derived from an EMBL/GenBank/DDBJ whole genome shotgun (WGS) entry which is preliminary data.</text>
</comment>
<name>A0AAE0GXX3_9CHLO</name>